<dbReference type="VEuPathDB" id="FungiDB:ASPZODRAFT_134473"/>
<keyword evidence="3" id="KW-1185">Reference proteome</keyword>
<dbReference type="SUPFAM" id="SSF53474">
    <property type="entry name" value="alpha/beta-Hydrolases"/>
    <property type="match status" value="1"/>
</dbReference>
<feature type="domain" description="AB hydrolase-1" evidence="1">
    <location>
        <begin position="44"/>
        <end position="165"/>
    </location>
</feature>
<dbReference type="Proteomes" id="UP000184188">
    <property type="component" value="Unassembled WGS sequence"/>
</dbReference>
<protein>
    <recommendedName>
        <fullName evidence="1">AB hydrolase-1 domain-containing protein</fullName>
    </recommendedName>
</protein>
<name>A0A1L9SCY0_9EURO</name>
<dbReference type="Gene3D" id="3.40.50.1820">
    <property type="entry name" value="alpha/beta hydrolase"/>
    <property type="match status" value="1"/>
</dbReference>
<evidence type="ECO:0000313" key="3">
    <source>
        <dbReference type="Proteomes" id="UP000184188"/>
    </source>
</evidence>
<gene>
    <name evidence="2" type="ORF">ASPZODRAFT_134473</name>
</gene>
<dbReference type="InterPro" id="IPR000073">
    <property type="entry name" value="AB_hydrolase_1"/>
</dbReference>
<dbReference type="GeneID" id="34610005"/>
<evidence type="ECO:0000259" key="1">
    <source>
        <dbReference type="Pfam" id="PF12697"/>
    </source>
</evidence>
<reference evidence="3" key="1">
    <citation type="journal article" date="2017" name="Genome Biol.">
        <title>Comparative genomics reveals high biological diversity and specific adaptations in the industrially and medically important fungal genus Aspergillus.</title>
        <authorList>
            <person name="de Vries R.P."/>
            <person name="Riley R."/>
            <person name="Wiebenga A."/>
            <person name="Aguilar-Osorio G."/>
            <person name="Amillis S."/>
            <person name="Uchima C.A."/>
            <person name="Anderluh G."/>
            <person name="Asadollahi M."/>
            <person name="Askin M."/>
            <person name="Barry K."/>
            <person name="Battaglia E."/>
            <person name="Bayram O."/>
            <person name="Benocci T."/>
            <person name="Braus-Stromeyer S.A."/>
            <person name="Caldana C."/>
            <person name="Canovas D."/>
            <person name="Cerqueira G.C."/>
            <person name="Chen F."/>
            <person name="Chen W."/>
            <person name="Choi C."/>
            <person name="Clum A."/>
            <person name="Dos Santos R.A."/>
            <person name="Damasio A.R."/>
            <person name="Diallinas G."/>
            <person name="Emri T."/>
            <person name="Fekete E."/>
            <person name="Flipphi M."/>
            <person name="Freyberg S."/>
            <person name="Gallo A."/>
            <person name="Gournas C."/>
            <person name="Habgood R."/>
            <person name="Hainaut M."/>
            <person name="Harispe M.L."/>
            <person name="Henrissat B."/>
            <person name="Hilden K.S."/>
            <person name="Hope R."/>
            <person name="Hossain A."/>
            <person name="Karabika E."/>
            <person name="Karaffa L."/>
            <person name="Karanyi Z."/>
            <person name="Krasevec N."/>
            <person name="Kuo A."/>
            <person name="Kusch H."/>
            <person name="LaButti K."/>
            <person name="Lagendijk E.L."/>
            <person name="Lapidus A."/>
            <person name="Levasseur A."/>
            <person name="Lindquist E."/>
            <person name="Lipzen A."/>
            <person name="Logrieco A.F."/>
            <person name="MacCabe A."/>
            <person name="Maekelae M.R."/>
            <person name="Malavazi I."/>
            <person name="Melin P."/>
            <person name="Meyer V."/>
            <person name="Mielnichuk N."/>
            <person name="Miskei M."/>
            <person name="Molnar A.P."/>
            <person name="Mule G."/>
            <person name="Ngan C.Y."/>
            <person name="Orejas M."/>
            <person name="Orosz E."/>
            <person name="Ouedraogo J.P."/>
            <person name="Overkamp K.M."/>
            <person name="Park H.-S."/>
            <person name="Perrone G."/>
            <person name="Piumi F."/>
            <person name="Punt P.J."/>
            <person name="Ram A.F."/>
            <person name="Ramon A."/>
            <person name="Rauscher S."/>
            <person name="Record E."/>
            <person name="Riano-Pachon D.M."/>
            <person name="Robert V."/>
            <person name="Roehrig J."/>
            <person name="Ruller R."/>
            <person name="Salamov A."/>
            <person name="Salih N.S."/>
            <person name="Samson R.A."/>
            <person name="Sandor E."/>
            <person name="Sanguinetti M."/>
            <person name="Schuetze T."/>
            <person name="Sepcic K."/>
            <person name="Shelest E."/>
            <person name="Sherlock G."/>
            <person name="Sophianopoulou V."/>
            <person name="Squina F.M."/>
            <person name="Sun H."/>
            <person name="Susca A."/>
            <person name="Todd R.B."/>
            <person name="Tsang A."/>
            <person name="Unkles S.E."/>
            <person name="van de Wiele N."/>
            <person name="van Rossen-Uffink D."/>
            <person name="Oliveira J.V."/>
            <person name="Vesth T.C."/>
            <person name="Visser J."/>
            <person name="Yu J.-H."/>
            <person name="Zhou M."/>
            <person name="Andersen M.R."/>
            <person name="Archer D.B."/>
            <person name="Baker S.E."/>
            <person name="Benoit I."/>
            <person name="Brakhage A.A."/>
            <person name="Braus G.H."/>
            <person name="Fischer R."/>
            <person name="Frisvad J.C."/>
            <person name="Goldman G.H."/>
            <person name="Houbraken J."/>
            <person name="Oakley B."/>
            <person name="Pocsi I."/>
            <person name="Scazzocchio C."/>
            <person name="Seiboth B."/>
            <person name="vanKuyk P.A."/>
            <person name="Wortman J."/>
            <person name="Dyer P.S."/>
            <person name="Grigoriev I.V."/>
        </authorList>
    </citation>
    <scope>NUCLEOTIDE SEQUENCE [LARGE SCALE GENOMIC DNA]</scope>
    <source>
        <strain evidence="3">CBS 506.65</strain>
    </source>
</reference>
<dbReference type="InterPro" id="IPR029058">
    <property type="entry name" value="AB_hydrolase_fold"/>
</dbReference>
<dbReference type="PANTHER" id="PTHR43139">
    <property type="entry name" value="SI:DKEY-122A22.2"/>
    <property type="match status" value="1"/>
</dbReference>
<dbReference type="GO" id="GO:0005783">
    <property type="term" value="C:endoplasmic reticulum"/>
    <property type="evidence" value="ECO:0007669"/>
    <property type="project" value="TreeGrafter"/>
</dbReference>
<dbReference type="OrthoDB" id="294702at2759"/>
<dbReference type="AlphaFoldDB" id="A0A1L9SCY0"/>
<dbReference type="Pfam" id="PF12697">
    <property type="entry name" value="Abhydrolase_6"/>
    <property type="match status" value="1"/>
</dbReference>
<proteinExistence type="predicted"/>
<dbReference type="RefSeq" id="XP_022579556.1">
    <property type="nucleotide sequence ID" value="XM_022723540.1"/>
</dbReference>
<evidence type="ECO:0000313" key="2">
    <source>
        <dbReference type="EMBL" id="OJJ45046.1"/>
    </source>
</evidence>
<organism evidence="2 3">
    <name type="scientific">Penicilliopsis zonata CBS 506.65</name>
    <dbReference type="NCBI Taxonomy" id="1073090"/>
    <lineage>
        <taxon>Eukaryota</taxon>
        <taxon>Fungi</taxon>
        <taxon>Dikarya</taxon>
        <taxon>Ascomycota</taxon>
        <taxon>Pezizomycotina</taxon>
        <taxon>Eurotiomycetes</taxon>
        <taxon>Eurotiomycetidae</taxon>
        <taxon>Eurotiales</taxon>
        <taxon>Aspergillaceae</taxon>
        <taxon>Penicilliopsis</taxon>
    </lineage>
</organism>
<sequence>MSWNEDTRSDLVSIGTHRLFLSASGPTRETIDGHLQPAVIIEAGLASSHCEWVAVQRLLAESVRVYSYDRAGYGLSEESPDPVSVTNRVRELTLLLKTAEIAPPYILVGHSYGGVLIREFLRQHGPQDVAGMVIVDSSRERTPLPPGVGTLVGDGEASYMAIVGLDASHVLTAEEYQAVKDEEERNAPTANAEDQLSEAGRREVNEALPIGMQALEDSPLSVIFGNESVDFRKIYDFSVAHGTGTEEARQRLAVRLEDMEQLDEQGQRDHLSLSSRSRFVYAEGKARTHNIQLVAPELIRDEVLWVNSLV</sequence>
<dbReference type="STRING" id="1073090.A0A1L9SCY0"/>
<dbReference type="InterPro" id="IPR052370">
    <property type="entry name" value="Meta-cleavage_hydrolase"/>
</dbReference>
<dbReference type="EMBL" id="KV878346">
    <property type="protein sequence ID" value="OJJ45046.1"/>
    <property type="molecule type" value="Genomic_DNA"/>
</dbReference>
<dbReference type="PANTHER" id="PTHR43139:SF52">
    <property type="entry name" value="SI:DKEY-122A22.2"/>
    <property type="match status" value="1"/>
</dbReference>
<accession>A0A1L9SCY0</accession>